<dbReference type="RefSeq" id="WP_146988422.1">
    <property type="nucleotide sequence ID" value="NZ_CP042392.1"/>
</dbReference>
<protein>
    <submittedName>
        <fullName evidence="2">DUF3278 domain-containing protein</fullName>
    </submittedName>
</protein>
<feature type="transmembrane region" description="Helical" evidence="1">
    <location>
        <begin position="37"/>
        <end position="56"/>
    </location>
</feature>
<proteinExistence type="predicted"/>
<gene>
    <name evidence="2" type="ORF">FGL77_04060</name>
</gene>
<feature type="transmembrane region" description="Helical" evidence="1">
    <location>
        <begin position="62"/>
        <end position="85"/>
    </location>
</feature>
<accession>A0A5B8TCU4</accession>
<feature type="transmembrane region" description="Helical" evidence="1">
    <location>
        <begin position="140"/>
        <end position="167"/>
    </location>
</feature>
<dbReference type="AlphaFoldDB" id="A0A5B8TCU4"/>
<feature type="transmembrane region" description="Helical" evidence="1">
    <location>
        <begin position="113"/>
        <end position="134"/>
    </location>
</feature>
<organism evidence="2 3">
    <name type="scientific">Loigolactobacillus coryniformis</name>
    <dbReference type="NCBI Taxonomy" id="1610"/>
    <lineage>
        <taxon>Bacteria</taxon>
        <taxon>Bacillati</taxon>
        <taxon>Bacillota</taxon>
        <taxon>Bacilli</taxon>
        <taxon>Lactobacillales</taxon>
        <taxon>Lactobacillaceae</taxon>
        <taxon>Loigolactobacillus</taxon>
    </lineage>
</organism>
<dbReference type="EMBL" id="CP042392">
    <property type="protein sequence ID" value="QEA52563.1"/>
    <property type="molecule type" value="Genomic_DNA"/>
</dbReference>
<keyword evidence="1" id="KW-0812">Transmembrane</keyword>
<dbReference type="InterPro" id="IPR021697">
    <property type="entry name" value="DUF3278"/>
</dbReference>
<dbReference type="Pfam" id="PF11683">
    <property type="entry name" value="DUF3278"/>
    <property type="match status" value="1"/>
</dbReference>
<evidence type="ECO:0000256" key="1">
    <source>
        <dbReference type="SAM" id="Phobius"/>
    </source>
</evidence>
<name>A0A5B8TCU4_9LACO</name>
<sequence>MKKRETLGVKVIKHFYGISGPLDEYKRQEVNRIGNNAFIWLWWYSLLSGIIALLFSNKDSKLTLWIYLCSNLIINGFVITGYITLAGHRKHLAEHEITANRIKMIQHKTIRGAILVGISYAVTWHFLMSLFAWFTENTSFYAYITSWHNIETAFLSGIIFGGLMYLVQLARIKKIDE</sequence>
<evidence type="ECO:0000313" key="3">
    <source>
        <dbReference type="Proteomes" id="UP000321772"/>
    </source>
</evidence>
<reference evidence="2 3" key="1">
    <citation type="submission" date="2019-06" db="EMBL/GenBank/DDBJ databases">
        <title>Genome analyses of bacteria isolated from kimchi.</title>
        <authorList>
            <person name="Lee S."/>
            <person name="Ahn S."/>
            <person name="Roh S."/>
        </authorList>
    </citation>
    <scope>NUCLEOTIDE SEQUENCE [LARGE SCALE GENOMIC DNA]</scope>
    <source>
        <strain evidence="2 3">CBA3616</strain>
    </source>
</reference>
<evidence type="ECO:0000313" key="2">
    <source>
        <dbReference type="EMBL" id="QEA52563.1"/>
    </source>
</evidence>
<keyword evidence="1" id="KW-0472">Membrane</keyword>
<keyword evidence="1" id="KW-1133">Transmembrane helix</keyword>
<dbReference type="Proteomes" id="UP000321772">
    <property type="component" value="Chromosome"/>
</dbReference>